<dbReference type="InterPro" id="IPR042104">
    <property type="entry name" value="PKS_dehydratase_sf"/>
</dbReference>
<feature type="region of interest" description="Disordered" evidence="9">
    <location>
        <begin position="622"/>
        <end position="659"/>
    </location>
</feature>
<dbReference type="Pfam" id="PF16197">
    <property type="entry name" value="KAsynt_C_assoc"/>
    <property type="match status" value="1"/>
</dbReference>
<dbReference type="Pfam" id="PF00550">
    <property type="entry name" value="PP-binding"/>
    <property type="match status" value="2"/>
</dbReference>
<dbReference type="InterPro" id="IPR049552">
    <property type="entry name" value="PKS_DH_N"/>
</dbReference>
<feature type="active site" description="Proton acceptor; for dehydratase activity" evidence="8">
    <location>
        <position position="1422"/>
    </location>
</feature>
<keyword evidence="4" id="KW-0963">Cytoplasm</keyword>
<evidence type="ECO:0000256" key="5">
    <source>
        <dbReference type="ARBA" id="ARBA00022553"/>
    </source>
</evidence>
<dbReference type="Gene3D" id="3.40.50.720">
    <property type="entry name" value="NAD(P)-binding Rossmann-like Domain"/>
    <property type="match status" value="1"/>
</dbReference>
<dbReference type="SUPFAM" id="SSF51735">
    <property type="entry name" value="NAD(P)-binding Rossmann-fold domains"/>
    <property type="match status" value="2"/>
</dbReference>
<dbReference type="PANTHER" id="PTHR43775">
    <property type="entry name" value="FATTY ACID SYNTHASE"/>
    <property type="match status" value="1"/>
</dbReference>
<gene>
    <name evidence="13" type="ORF">ACFSOY_02670</name>
</gene>
<dbReference type="CDD" id="cd08953">
    <property type="entry name" value="KR_2_SDR_x"/>
    <property type="match status" value="1"/>
</dbReference>
<dbReference type="Gene3D" id="3.30.70.3290">
    <property type="match status" value="1"/>
</dbReference>
<sequence length="1696" mass="187602">MRDQVRLDIRNTLQQIQSGRLTPSAGLRILEELRMEGERDLLYFHPEWERVALDHRSPAPDSILLFELDDALSTEISKHLPAAGQLHVVKKGSAFRQLDRNRFEVNPERPADFRELIATLAQQGMPVTHILFHWSNSGTDIRSMLTNGALSLFHLTQALMEQKRTHAVRLLSLSVDACDLQDAIQGAIGSFALTIRQENPLFLYKAVTVRDTSLSALAEMALAELTAIDADVQVRVESGVRSVRRLKEVQGADRSALAWRERGVYLITGGAGGLGHVFASYLARQARARLVLAGRSPLGKEQQERVRDLERLGAEVLYVQADVAERKQVEQLVAKAKQRFGELHGVIHSAGVIRDSFLLKKTAAEWEAVLSPKVYGTFHLDEVTQDEPLDWFVLFSSVTAVAGNVGQSDYAFANSFMDHFAAGRANARRPGKSLSLNWPLWQDGGMRLDAAAEQHLHRTLGLTPMSQEQGLLAFESALQSPHAQLAILHGAGEQIRNLFAPRAEPVATLERNEGNSDLPAADLLEPTKDHLKSVLSKLTKIPANSIASKEPLEAYGIDSVLIMSLTRELEQQFGSLSKTLFFEYENIEALSHYFVDHHQDVLHKLFNRANVVTAAVPQAASPAGQQAVAELPTSLHRERRKNVRRPLQSRSGSSTPEREQQMEIAIIGLSGQYPEARNLAEFWANLQAGKDSITEIPSERWDHSIYFDPDRNRKGKCYSKWGGFISDVDKFDPLFFHISPKEAALMDPQERLFLQTAWHAFEDAGYTKTALQDTAVGVFVGVMYGHYQLYGAEESLKGNVIALNSSSATIANRVSYSLNLHGPSMAVDTMCSSSLTAIHLACDSIRKGESDLALAGGVNVSIHPNKYILLSQGKFSSTDGRCRSFGEGGDGYVPGEGVGAVLLKPLHRAIEDGDQIYGVIKATSLNHGGKTNGYTVPSPQAQGRLIAKALERAQIDPRSISYLEAHGTGTALGDPIEITGLMRAFGERTKDLQFCAIGSVKSNIGHLESAAGIAGITKVLLQMKHERLVPSLHAERLNPHIDFERSPFYVQQELAEWKRPVLEANGVRSIAPRRAGVSSFGAGGSNAHVILEEFQASERFSDPKASGEEAQLILLSARNEERLKAYAEQMLKFLGSDADRPLLPRANSRVAQTRQVEQSLLSIASKLLQVKVEDLDASILLTEYGMDRLIWNDLLDLVGQEFQVDATAWTLLEHHTLATLADELIRAGVDRQAEGLPVLQAVQSRDFSLRDIAFTLQVGREAMEERLALIVSSVEELVEKLGRFLAGEAGIEQLYRGGGADLRHQVELLVEGRAGEAYMRMLLQEGRFEHLATLYVAGINLDWSLLYTAATDRPKRLSLPIYPFAKERYWVPNSSASASAAGADRPLLAARLHPLVERNTSTLQMQKFSTRLTGAEFYLQDHRIDGAQILPAAAYLEMARAAGELAAERPVRQIEQAVWAHPIDTSTEEREVHICLYQDGEQIGYEVYSEHEGGEVTLHAQGALKFEADDSRIPEQLQLSAIRESLSGLKGAAQCYQEFEQMGYAYGPSFRSIREWSGDGKSALAEICLPDSAAQEADHYLLHPSLLDGALQTVIGLLDSRESVVPYSIGELIVYRPLPQRCFAYAVRTSALEDRVQKFTIVLADEQGNQLVRINDFTQRVMKQEGPRRQEIIDLFYKLQSGDIEIDDLQRLVGNA</sequence>
<dbReference type="Pfam" id="PF22336">
    <property type="entry name" value="RhiE-like_linker"/>
    <property type="match status" value="1"/>
</dbReference>
<dbReference type="InterPro" id="IPR020806">
    <property type="entry name" value="PKS_PP-bd"/>
</dbReference>
<evidence type="ECO:0000313" key="13">
    <source>
        <dbReference type="EMBL" id="MFD2168922.1"/>
    </source>
</evidence>
<dbReference type="PROSITE" id="PS50075">
    <property type="entry name" value="CARRIER"/>
    <property type="match status" value="2"/>
</dbReference>
<comment type="subcellular location">
    <subcellularLocation>
        <location evidence="1">Cytoplasm</location>
    </subcellularLocation>
</comment>
<dbReference type="Gene3D" id="3.40.47.10">
    <property type="match status" value="1"/>
</dbReference>
<dbReference type="InterPro" id="IPR057326">
    <property type="entry name" value="KR_dom"/>
</dbReference>
<evidence type="ECO:0000313" key="14">
    <source>
        <dbReference type="Proteomes" id="UP001597343"/>
    </source>
</evidence>
<dbReference type="InterPro" id="IPR050091">
    <property type="entry name" value="PKS_NRPS_Biosynth_Enz"/>
</dbReference>
<dbReference type="Proteomes" id="UP001597343">
    <property type="component" value="Unassembled WGS sequence"/>
</dbReference>
<dbReference type="SUPFAM" id="SSF53901">
    <property type="entry name" value="Thiolase-like"/>
    <property type="match status" value="1"/>
</dbReference>
<protein>
    <submittedName>
        <fullName evidence="13">SDR family NAD(P)-dependent oxidoreductase</fullName>
    </submittedName>
</protein>
<feature type="domain" description="Ketosynthase family 3 (KS3)" evidence="11">
    <location>
        <begin position="661"/>
        <end position="1093"/>
    </location>
</feature>
<proteinExistence type="predicted"/>
<feature type="domain" description="PKS/mFAS DH" evidence="12">
    <location>
        <begin position="1393"/>
        <end position="1668"/>
    </location>
</feature>
<dbReference type="Pfam" id="PF02801">
    <property type="entry name" value="Ketoacyl-synt_C"/>
    <property type="match status" value="1"/>
</dbReference>
<evidence type="ECO:0000256" key="6">
    <source>
        <dbReference type="ARBA" id="ARBA00022679"/>
    </source>
</evidence>
<feature type="domain" description="Carrier" evidence="10">
    <location>
        <begin position="1151"/>
        <end position="1228"/>
    </location>
</feature>
<dbReference type="InterPro" id="IPR020841">
    <property type="entry name" value="PKS_Beta-ketoAc_synthase_dom"/>
</dbReference>
<evidence type="ECO:0000256" key="8">
    <source>
        <dbReference type="PROSITE-ProRule" id="PRU01363"/>
    </source>
</evidence>
<keyword evidence="6" id="KW-0808">Transferase</keyword>
<dbReference type="InterPro" id="IPR049490">
    <property type="entry name" value="C883_1060-like_KR_N"/>
</dbReference>
<dbReference type="InterPro" id="IPR014031">
    <property type="entry name" value="Ketoacyl_synth_C"/>
</dbReference>
<dbReference type="Pfam" id="PF14765">
    <property type="entry name" value="PS-DH"/>
    <property type="match status" value="1"/>
</dbReference>
<dbReference type="InterPro" id="IPR020807">
    <property type="entry name" value="PKS_DH"/>
</dbReference>
<dbReference type="InterPro" id="IPR013968">
    <property type="entry name" value="PKS_KR"/>
</dbReference>
<dbReference type="EMBL" id="JBHUIO010000002">
    <property type="protein sequence ID" value="MFD2168922.1"/>
    <property type="molecule type" value="Genomic_DNA"/>
</dbReference>
<feature type="region of interest" description="C-terminal hotdog fold" evidence="8">
    <location>
        <begin position="1527"/>
        <end position="1668"/>
    </location>
</feature>
<dbReference type="SMART" id="SM00826">
    <property type="entry name" value="PKS_DH"/>
    <property type="match status" value="1"/>
</dbReference>
<accession>A0ABW4ZSY6</accession>
<organism evidence="13 14">
    <name type="scientific">Tumebacillus lipolyticus</name>
    <dbReference type="NCBI Taxonomy" id="1280370"/>
    <lineage>
        <taxon>Bacteria</taxon>
        <taxon>Bacillati</taxon>
        <taxon>Bacillota</taxon>
        <taxon>Bacilli</taxon>
        <taxon>Bacillales</taxon>
        <taxon>Alicyclobacillaceae</taxon>
        <taxon>Tumebacillus</taxon>
    </lineage>
</organism>
<feature type="region of interest" description="N-terminal hotdog fold" evidence="8">
    <location>
        <begin position="1393"/>
        <end position="1511"/>
    </location>
</feature>
<keyword evidence="7" id="KW-0677">Repeat</keyword>
<dbReference type="Pfam" id="PF21089">
    <property type="entry name" value="PKS_DH_N"/>
    <property type="match status" value="1"/>
</dbReference>
<dbReference type="InterPro" id="IPR049551">
    <property type="entry name" value="PKS_DH_C"/>
</dbReference>
<dbReference type="Pfam" id="PF00109">
    <property type="entry name" value="ketoacyl-synt"/>
    <property type="match status" value="1"/>
</dbReference>
<dbReference type="SMART" id="SM00822">
    <property type="entry name" value="PKS_KR"/>
    <property type="match status" value="1"/>
</dbReference>
<feature type="active site" description="Proton donor; for dehydratase activity" evidence="8">
    <location>
        <position position="1588"/>
    </location>
</feature>
<dbReference type="SMART" id="SM00825">
    <property type="entry name" value="PKS_KS"/>
    <property type="match status" value="1"/>
</dbReference>
<evidence type="ECO:0000256" key="3">
    <source>
        <dbReference type="ARBA" id="ARBA00022450"/>
    </source>
</evidence>
<dbReference type="InterPro" id="IPR016039">
    <property type="entry name" value="Thiolase-like"/>
</dbReference>
<dbReference type="Gene3D" id="3.10.129.110">
    <property type="entry name" value="Polyketide synthase dehydratase"/>
    <property type="match status" value="1"/>
</dbReference>
<comment type="pathway">
    <text evidence="2">Antibiotic biosynthesis.</text>
</comment>
<keyword evidence="3" id="KW-0596">Phosphopantetheine</keyword>
<feature type="domain" description="Carrier" evidence="10">
    <location>
        <begin position="525"/>
        <end position="598"/>
    </location>
</feature>
<dbReference type="InterPro" id="IPR014030">
    <property type="entry name" value="Ketoacyl_synth_N"/>
</dbReference>
<reference evidence="14" key="1">
    <citation type="journal article" date="2019" name="Int. J. Syst. Evol. Microbiol.">
        <title>The Global Catalogue of Microorganisms (GCM) 10K type strain sequencing project: providing services to taxonomists for standard genome sequencing and annotation.</title>
        <authorList>
            <consortium name="The Broad Institute Genomics Platform"/>
            <consortium name="The Broad Institute Genome Sequencing Center for Infectious Disease"/>
            <person name="Wu L."/>
            <person name="Ma J."/>
        </authorList>
    </citation>
    <scope>NUCLEOTIDE SEQUENCE [LARGE SCALE GENOMIC DNA]</scope>
    <source>
        <strain evidence="14">CGMCC 1.13574</strain>
    </source>
</reference>
<dbReference type="PROSITE" id="PS52019">
    <property type="entry name" value="PKS_MFAS_DH"/>
    <property type="match status" value="1"/>
</dbReference>
<dbReference type="RefSeq" id="WP_386043977.1">
    <property type="nucleotide sequence ID" value="NZ_JBHUIO010000002.1"/>
</dbReference>
<dbReference type="InterPro" id="IPR032821">
    <property type="entry name" value="PKS_assoc"/>
</dbReference>
<evidence type="ECO:0000256" key="9">
    <source>
        <dbReference type="SAM" id="MobiDB-lite"/>
    </source>
</evidence>
<comment type="caution">
    <text evidence="13">The sequence shown here is derived from an EMBL/GenBank/DDBJ whole genome shotgun (WGS) entry which is preliminary data.</text>
</comment>
<dbReference type="Pfam" id="PF08659">
    <property type="entry name" value="KR"/>
    <property type="match status" value="1"/>
</dbReference>
<evidence type="ECO:0000256" key="2">
    <source>
        <dbReference type="ARBA" id="ARBA00004792"/>
    </source>
</evidence>
<dbReference type="PANTHER" id="PTHR43775:SF37">
    <property type="entry name" value="SI:DKEY-61P9.11"/>
    <property type="match status" value="1"/>
</dbReference>
<evidence type="ECO:0000256" key="4">
    <source>
        <dbReference type="ARBA" id="ARBA00022490"/>
    </source>
</evidence>
<dbReference type="InterPro" id="IPR049900">
    <property type="entry name" value="PKS_mFAS_DH"/>
</dbReference>
<keyword evidence="5" id="KW-0597">Phosphoprotein</keyword>
<evidence type="ECO:0000259" key="10">
    <source>
        <dbReference type="PROSITE" id="PS50075"/>
    </source>
</evidence>
<dbReference type="Pfam" id="PF21394">
    <property type="entry name" value="Beta-ketacyl_N"/>
    <property type="match status" value="1"/>
</dbReference>
<dbReference type="InterPro" id="IPR036291">
    <property type="entry name" value="NAD(P)-bd_dom_sf"/>
</dbReference>
<dbReference type="PROSITE" id="PS52004">
    <property type="entry name" value="KS3_2"/>
    <property type="match status" value="1"/>
</dbReference>
<dbReference type="Gene3D" id="1.10.1200.10">
    <property type="entry name" value="ACP-like"/>
    <property type="match status" value="1"/>
</dbReference>
<evidence type="ECO:0000256" key="7">
    <source>
        <dbReference type="ARBA" id="ARBA00022737"/>
    </source>
</evidence>
<evidence type="ECO:0000259" key="11">
    <source>
        <dbReference type="PROSITE" id="PS52004"/>
    </source>
</evidence>
<dbReference type="SUPFAM" id="SSF47336">
    <property type="entry name" value="ACP-like"/>
    <property type="match status" value="2"/>
</dbReference>
<evidence type="ECO:0000259" key="12">
    <source>
        <dbReference type="PROSITE" id="PS52019"/>
    </source>
</evidence>
<dbReference type="InterPro" id="IPR036736">
    <property type="entry name" value="ACP-like_sf"/>
</dbReference>
<dbReference type="InterPro" id="IPR009081">
    <property type="entry name" value="PP-bd_ACP"/>
</dbReference>
<dbReference type="SMART" id="SM00823">
    <property type="entry name" value="PKS_PP"/>
    <property type="match status" value="1"/>
</dbReference>
<dbReference type="InterPro" id="IPR054514">
    <property type="entry name" value="RhiE-like_linker"/>
</dbReference>
<dbReference type="CDD" id="cd00833">
    <property type="entry name" value="PKS"/>
    <property type="match status" value="1"/>
</dbReference>
<keyword evidence="14" id="KW-1185">Reference proteome</keyword>
<dbReference type="Gene3D" id="1.10.1240.100">
    <property type="match status" value="1"/>
</dbReference>
<evidence type="ECO:0000256" key="1">
    <source>
        <dbReference type="ARBA" id="ARBA00004496"/>
    </source>
</evidence>
<name>A0ABW4ZSY6_9BACL</name>